<dbReference type="CDD" id="cd05930">
    <property type="entry name" value="A_NRPS"/>
    <property type="match status" value="1"/>
</dbReference>
<evidence type="ECO:0000256" key="1">
    <source>
        <dbReference type="ARBA" id="ARBA00001957"/>
    </source>
</evidence>
<evidence type="ECO:0000313" key="7">
    <source>
        <dbReference type="Proteomes" id="UP000192761"/>
    </source>
</evidence>
<dbReference type="GO" id="GO:0003824">
    <property type="term" value="F:catalytic activity"/>
    <property type="evidence" value="ECO:0007669"/>
    <property type="project" value="InterPro"/>
</dbReference>
<feature type="domain" description="Carrier" evidence="5">
    <location>
        <begin position="1061"/>
        <end position="1135"/>
    </location>
</feature>
<sequence length="1139" mass="124065">QLERVGRNDNFFELGGHSLLAVSLIERMRQQQLHADVRDLFTADSLAELARHIDSAQAGAPVEVPPNLIPQDATHITPNMLTLVELTQDEIDTIIATVPGGAGNVQDIYPLAPLQEGILFHHMVVKQGDTYLLPNLYAFASRERLERFLASVQISIDRHDILRTALAWEGLSQPVQVVQRHTVLQPHWLSLDPAEGEIAAQLRELCNPATTRIDIRQAPLLACHIAEDAGHGRWLLHILAHHLAIDHTTLELLVEESEVIEQGRAADLPAPLPFRNFVAQARLGVSAQEHEAFFRNMLGGVDEPTAPFGLLDVQGDGHDVLEASLHLPGELSRAIRQQARSHGVSAASLLHLAWGLVLARTSGRNDVVFGTVLFGRMQGGEQADRVMGMFINTLPLCLSIGSDGVGSSLKAAHQQLARLLRHEHAPLALAQRCSGVHAPAPLFTSLLNYRHSSERTAADGEIAGITDLGGHERTNYPLTLAIDDLGEGFQLTAQVAQPIAPQRICAFMQAAVEQLVAALQQQPNQPLAQLDVLPGEERQQVLDVWNTTEQAYPQDVCLQQLIEAQVDATPDAIAVSQGEVQLSYAELNARANQLAHHLITLGVGPDRRVAVCVERSVELVIALLAVIKAGGAYVPLDPAYPGERLAFMLEDSAPTVILAKGDWTRVAAEAGVDVPVLDVAQADAPWLSASLDNPPRLGLGQHLAYVIYTSGSTGRPKAAQVLRQGMHNLLDWYIDDAGLRADDHILLLSSHSFDLTQKNIWGPLRVGGQLHLGVEPFLPEAILQQIKDEGITWLNMAPSAFHALVDTDASALQGLRTVVLGGEPIQTAKLKQIPAPRPRFINSYGPTECSDVVSWYVLNDNLDQYSQSVPLGRPVRHDRLYILNEQQQATPIGVVGEICVGGIGVGIGYFNQPELTAERFIPNPFSTNTDAKLYKTGDLGRWLADGTIEYLGRNDFQVKLRGFRIELGEIEAKLGTAQDIQEVAVLAREDSPGDKRLVAYYVGALDAEALRAHASAQLPAYMVPAAYVQLEFFPLTPNGKLDRKALPAPSGDAWVSRGYEAPVGQIEETLATLWADLLKVERVGRQDNFFELGGHSLLAVSLIERMRQAGLHAEVSTLLSSANLRELAAATKEIEEILL</sequence>
<dbReference type="FunFam" id="3.30.300.30:FF:000010">
    <property type="entry name" value="Enterobactin synthetase component F"/>
    <property type="match status" value="1"/>
</dbReference>
<feature type="domain" description="Carrier" evidence="5">
    <location>
        <begin position="1"/>
        <end position="57"/>
    </location>
</feature>
<accession>A0A1W1Y1H6</accession>
<dbReference type="Gene3D" id="2.30.38.10">
    <property type="entry name" value="Luciferase, Domain 3"/>
    <property type="match status" value="1"/>
</dbReference>
<dbReference type="InterPro" id="IPR045851">
    <property type="entry name" value="AMP-bd_C_sf"/>
</dbReference>
<dbReference type="GO" id="GO:0043041">
    <property type="term" value="P:amino acid activation for nonribosomal peptide biosynthetic process"/>
    <property type="evidence" value="ECO:0007669"/>
    <property type="project" value="TreeGrafter"/>
</dbReference>
<dbReference type="InterPro" id="IPR025110">
    <property type="entry name" value="AMP-bd_C"/>
</dbReference>
<dbReference type="GO" id="GO:0031177">
    <property type="term" value="F:phosphopantetheine binding"/>
    <property type="evidence" value="ECO:0007669"/>
    <property type="project" value="TreeGrafter"/>
</dbReference>
<dbReference type="SUPFAM" id="SSF52777">
    <property type="entry name" value="CoA-dependent acyltransferases"/>
    <property type="match status" value="2"/>
</dbReference>
<dbReference type="STRING" id="1121001.SAMN02745857_04350"/>
<evidence type="ECO:0000256" key="2">
    <source>
        <dbReference type="ARBA" id="ARBA00006432"/>
    </source>
</evidence>
<protein>
    <submittedName>
        <fullName evidence="6">Amino acid adenylation domain-containing protein</fullName>
    </submittedName>
</protein>
<evidence type="ECO:0000259" key="5">
    <source>
        <dbReference type="PROSITE" id="PS50075"/>
    </source>
</evidence>
<name>A0A1W1Y1H6_9NEIS</name>
<comment type="cofactor">
    <cofactor evidence="1">
        <name>pantetheine 4'-phosphate</name>
        <dbReference type="ChEBI" id="CHEBI:47942"/>
    </cofactor>
</comment>
<dbReference type="Proteomes" id="UP000192761">
    <property type="component" value="Unassembled WGS sequence"/>
</dbReference>
<dbReference type="SUPFAM" id="SSF47336">
    <property type="entry name" value="ACP-like"/>
    <property type="match status" value="2"/>
</dbReference>
<dbReference type="FunFam" id="2.30.38.10:FF:000001">
    <property type="entry name" value="Non-ribosomal peptide synthetase PvdI"/>
    <property type="match status" value="1"/>
</dbReference>
<comment type="similarity">
    <text evidence="2">Belongs to the ATP-dependent AMP-binding enzyme family.</text>
</comment>
<dbReference type="InterPro" id="IPR009081">
    <property type="entry name" value="PP-bd_ACP"/>
</dbReference>
<dbReference type="PANTHER" id="PTHR45527">
    <property type="entry name" value="NONRIBOSOMAL PEPTIDE SYNTHETASE"/>
    <property type="match status" value="1"/>
</dbReference>
<dbReference type="InterPro" id="IPR000873">
    <property type="entry name" value="AMP-dep_synth/lig_dom"/>
</dbReference>
<dbReference type="FunFam" id="1.10.1200.10:FF:000005">
    <property type="entry name" value="Nonribosomal peptide synthetase 1"/>
    <property type="match status" value="1"/>
</dbReference>
<evidence type="ECO:0000313" key="6">
    <source>
        <dbReference type="EMBL" id="SMC30006.1"/>
    </source>
</evidence>
<dbReference type="GO" id="GO:0044550">
    <property type="term" value="P:secondary metabolite biosynthetic process"/>
    <property type="evidence" value="ECO:0007669"/>
    <property type="project" value="UniProtKB-ARBA"/>
</dbReference>
<dbReference type="Pfam" id="PF00668">
    <property type="entry name" value="Condensation"/>
    <property type="match status" value="1"/>
</dbReference>
<dbReference type="OrthoDB" id="9757559at2"/>
<dbReference type="Gene3D" id="3.40.50.980">
    <property type="match status" value="2"/>
</dbReference>
<keyword evidence="4" id="KW-0597">Phosphoprotein</keyword>
<dbReference type="InterPro" id="IPR036736">
    <property type="entry name" value="ACP-like_sf"/>
</dbReference>
<dbReference type="GO" id="GO:0005737">
    <property type="term" value="C:cytoplasm"/>
    <property type="evidence" value="ECO:0007669"/>
    <property type="project" value="TreeGrafter"/>
</dbReference>
<dbReference type="PROSITE" id="PS50075">
    <property type="entry name" value="CARRIER"/>
    <property type="match status" value="2"/>
</dbReference>
<evidence type="ECO:0000256" key="3">
    <source>
        <dbReference type="ARBA" id="ARBA00022450"/>
    </source>
</evidence>
<dbReference type="CDD" id="cd19544">
    <property type="entry name" value="E-C_NRPS"/>
    <property type="match status" value="1"/>
</dbReference>
<dbReference type="FunFam" id="3.40.50.12780:FF:000012">
    <property type="entry name" value="Non-ribosomal peptide synthetase"/>
    <property type="match status" value="1"/>
</dbReference>
<dbReference type="EMBL" id="FWXD01000064">
    <property type="protein sequence ID" value="SMC30006.1"/>
    <property type="molecule type" value="Genomic_DNA"/>
</dbReference>
<dbReference type="Pfam" id="PF00501">
    <property type="entry name" value="AMP-binding"/>
    <property type="match status" value="1"/>
</dbReference>
<dbReference type="Gene3D" id="3.30.300.30">
    <property type="match status" value="1"/>
</dbReference>
<dbReference type="InterPro" id="IPR001242">
    <property type="entry name" value="Condensation_dom"/>
</dbReference>
<dbReference type="PROSITE" id="PS00455">
    <property type="entry name" value="AMP_BINDING"/>
    <property type="match status" value="1"/>
</dbReference>
<dbReference type="RefSeq" id="WP_139799061.1">
    <property type="nucleotide sequence ID" value="NZ_FWXD01000064.1"/>
</dbReference>
<feature type="non-terminal residue" evidence="6">
    <location>
        <position position="1"/>
    </location>
</feature>
<dbReference type="InterPro" id="IPR010071">
    <property type="entry name" value="AA_adenyl_dom"/>
</dbReference>
<dbReference type="Pfam" id="PF00550">
    <property type="entry name" value="PP-binding"/>
    <property type="match status" value="2"/>
</dbReference>
<dbReference type="InterPro" id="IPR023213">
    <property type="entry name" value="CAT-like_dom_sf"/>
</dbReference>
<dbReference type="InterPro" id="IPR020845">
    <property type="entry name" value="AMP-binding_CS"/>
</dbReference>
<gene>
    <name evidence="6" type="ORF">SAMN02745857_04350</name>
</gene>
<dbReference type="NCBIfam" id="TIGR01733">
    <property type="entry name" value="AA-adenyl-dom"/>
    <property type="match status" value="1"/>
</dbReference>
<evidence type="ECO:0000256" key="4">
    <source>
        <dbReference type="ARBA" id="ARBA00022553"/>
    </source>
</evidence>
<dbReference type="SUPFAM" id="SSF56801">
    <property type="entry name" value="Acetyl-CoA synthetase-like"/>
    <property type="match status" value="1"/>
</dbReference>
<organism evidence="6 7">
    <name type="scientific">Andreprevotia lacus DSM 23236</name>
    <dbReference type="NCBI Taxonomy" id="1121001"/>
    <lineage>
        <taxon>Bacteria</taxon>
        <taxon>Pseudomonadati</taxon>
        <taxon>Pseudomonadota</taxon>
        <taxon>Betaproteobacteria</taxon>
        <taxon>Neisseriales</taxon>
        <taxon>Chitinibacteraceae</taxon>
        <taxon>Andreprevotia</taxon>
    </lineage>
</organism>
<dbReference type="AlphaFoldDB" id="A0A1W1Y1H6"/>
<dbReference type="PANTHER" id="PTHR45527:SF1">
    <property type="entry name" value="FATTY ACID SYNTHASE"/>
    <property type="match status" value="1"/>
</dbReference>
<dbReference type="FunFam" id="3.40.50.980:FF:000001">
    <property type="entry name" value="Non-ribosomal peptide synthetase"/>
    <property type="match status" value="1"/>
</dbReference>
<dbReference type="Gene3D" id="3.30.559.30">
    <property type="entry name" value="Nonribosomal peptide synthetase, condensation domain"/>
    <property type="match status" value="1"/>
</dbReference>
<keyword evidence="7" id="KW-1185">Reference proteome</keyword>
<keyword evidence="3" id="KW-0596">Phosphopantetheine</keyword>
<dbReference type="Pfam" id="PF13193">
    <property type="entry name" value="AMP-binding_C"/>
    <property type="match status" value="1"/>
</dbReference>
<dbReference type="Gene3D" id="1.10.1200.10">
    <property type="entry name" value="ACP-like"/>
    <property type="match status" value="2"/>
</dbReference>
<dbReference type="Gene3D" id="3.30.559.10">
    <property type="entry name" value="Chloramphenicol acetyltransferase-like domain"/>
    <property type="match status" value="1"/>
</dbReference>
<proteinExistence type="inferred from homology"/>
<reference evidence="6 7" key="1">
    <citation type="submission" date="2017-04" db="EMBL/GenBank/DDBJ databases">
        <authorList>
            <person name="Afonso C.L."/>
            <person name="Miller P.J."/>
            <person name="Scott M.A."/>
            <person name="Spackman E."/>
            <person name="Goraichik I."/>
            <person name="Dimitrov K.M."/>
            <person name="Suarez D.L."/>
            <person name="Swayne D.E."/>
        </authorList>
    </citation>
    <scope>NUCLEOTIDE SEQUENCE [LARGE SCALE GENOMIC DNA]</scope>
    <source>
        <strain evidence="6 7">DSM 23236</strain>
    </source>
</reference>